<dbReference type="Proteomes" id="UP000183404">
    <property type="component" value="Unassembled WGS sequence"/>
</dbReference>
<evidence type="ECO:0000313" key="1">
    <source>
        <dbReference type="EMBL" id="SDG38830.1"/>
    </source>
</evidence>
<proteinExistence type="predicted"/>
<organism evidence="1 2">
    <name type="scientific">Thermoanaerobacter thermohydrosulfuricus</name>
    <name type="common">Clostridium thermohydrosulfuricum</name>
    <dbReference type="NCBI Taxonomy" id="1516"/>
    <lineage>
        <taxon>Bacteria</taxon>
        <taxon>Bacillati</taxon>
        <taxon>Bacillota</taxon>
        <taxon>Clostridia</taxon>
        <taxon>Thermoanaerobacterales</taxon>
        <taxon>Thermoanaerobacteraceae</taxon>
        <taxon>Thermoanaerobacter</taxon>
    </lineage>
</organism>
<dbReference type="RefSeq" id="WP_074592825.1">
    <property type="nucleotide sequence ID" value="NZ_FNBS01000069.1"/>
</dbReference>
<dbReference type="AlphaFoldDB" id="A0A1G7TWF6"/>
<name>A0A1G7TWF6_THETY</name>
<evidence type="ECO:0000313" key="2">
    <source>
        <dbReference type="Proteomes" id="UP000183404"/>
    </source>
</evidence>
<sequence>MLYKEFLLPKFIMSNSAINEIIDEEDNMHVAWETGNGGVVVFEYIPLNYPSFIMRTFETVEEYEEYLNENWKID</sequence>
<protein>
    <submittedName>
        <fullName evidence="1">Uncharacterized protein</fullName>
    </submittedName>
</protein>
<reference evidence="1 2" key="1">
    <citation type="submission" date="2016-10" db="EMBL/GenBank/DDBJ databases">
        <authorList>
            <person name="de Groot N.N."/>
        </authorList>
    </citation>
    <scope>NUCLEOTIDE SEQUENCE [LARGE SCALE GENOMIC DNA]</scope>
    <source>
        <strain evidence="1 2">DSM 569</strain>
    </source>
</reference>
<accession>A0A1G7TWF6</accession>
<dbReference type="EMBL" id="FNBS01000069">
    <property type="protein sequence ID" value="SDG38830.1"/>
    <property type="molecule type" value="Genomic_DNA"/>
</dbReference>
<gene>
    <name evidence="1" type="ORF">SAMN04244560_02271</name>
</gene>